<accession>A0A806JXW9</accession>
<evidence type="ECO:0000313" key="1">
    <source>
        <dbReference type="EMBL" id="AGS51631.1"/>
    </source>
</evidence>
<dbReference type="AlphaFoldDB" id="A0A806JXW9"/>
<sequence>MYIQSLIKFDSLDLFTSFMLLHEINDIPSENNREHILNFVNEYSSLHISKENENEIVTVSE</sequence>
<organism evidence="1">
    <name type="scientific">uncultured bacterium contig00017</name>
    <dbReference type="NCBI Taxonomy" id="1181508"/>
    <lineage>
        <taxon>Bacteria</taxon>
        <taxon>environmental samples</taxon>
    </lineage>
</organism>
<protein>
    <submittedName>
        <fullName evidence="1">Uncharacterized protein</fullName>
    </submittedName>
</protein>
<name>A0A806JXW9_9BACT</name>
<proteinExistence type="predicted"/>
<dbReference type="EMBL" id="JQ844166">
    <property type="protein sequence ID" value="AGS51631.1"/>
    <property type="molecule type" value="Genomic_DNA"/>
</dbReference>
<reference evidence="1" key="1">
    <citation type="submission" date="2012-03" db="EMBL/GenBank/DDBJ databases">
        <title>Functional metagenomics reveals considerable lignocellulase gene clusters in the gut microbiome of a wood-feeding higher termite.</title>
        <authorList>
            <person name="Liu N."/>
        </authorList>
    </citation>
    <scope>NUCLEOTIDE SEQUENCE</scope>
</reference>